<keyword evidence="4" id="KW-1185">Reference proteome</keyword>
<name>A0AAD5DF41_9CHLO</name>
<evidence type="ECO:0000313" key="3">
    <source>
        <dbReference type="EMBL" id="KAI7836472.1"/>
    </source>
</evidence>
<feature type="compositionally biased region" description="Basic and acidic residues" evidence="1">
    <location>
        <begin position="117"/>
        <end position="128"/>
    </location>
</feature>
<sequence>MDKSRLQPGRAPFLSPSNPVKLHPVAMLATAFAPCRPASLARPAAARRPAARRAQVVTRAFAPMEIVQLAADAAEKAPGSVDAPIWAIVVGAVVVTAASFAVSSGLKSGTDAASQMQKRDAKKFNKYD</sequence>
<feature type="compositionally biased region" description="Polar residues" evidence="1">
    <location>
        <begin position="105"/>
        <end position="116"/>
    </location>
</feature>
<organism evidence="3 4">
    <name type="scientific">Chlorella ohadii</name>
    <dbReference type="NCBI Taxonomy" id="2649997"/>
    <lineage>
        <taxon>Eukaryota</taxon>
        <taxon>Viridiplantae</taxon>
        <taxon>Chlorophyta</taxon>
        <taxon>core chlorophytes</taxon>
        <taxon>Trebouxiophyceae</taxon>
        <taxon>Chlorellales</taxon>
        <taxon>Chlorellaceae</taxon>
        <taxon>Chlorella clade</taxon>
        <taxon>Chlorella</taxon>
    </lineage>
</organism>
<keyword evidence="2" id="KW-0472">Membrane</keyword>
<evidence type="ECO:0000256" key="2">
    <source>
        <dbReference type="SAM" id="Phobius"/>
    </source>
</evidence>
<dbReference type="EMBL" id="JADXDR010000186">
    <property type="protein sequence ID" value="KAI7836472.1"/>
    <property type="molecule type" value="Genomic_DNA"/>
</dbReference>
<proteinExistence type="predicted"/>
<feature type="transmembrane region" description="Helical" evidence="2">
    <location>
        <begin position="85"/>
        <end position="106"/>
    </location>
</feature>
<keyword evidence="2" id="KW-0812">Transmembrane</keyword>
<evidence type="ECO:0000313" key="4">
    <source>
        <dbReference type="Proteomes" id="UP001205105"/>
    </source>
</evidence>
<dbReference type="Proteomes" id="UP001205105">
    <property type="component" value="Unassembled WGS sequence"/>
</dbReference>
<dbReference type="AlphaFoldDB" id="A0AAD5DF41"/>
<feature type="region of interest" description="Disordered" evidence="1">
    <location>
        <begin position="104"/>
        <end position="128"/>
    </location>
</feature>
<gene>
    <name evidence="3" type="ORF">COHA_009689</name>
</gene>
<comment type="caution">
    <text evidence="3">The sequence shown here is derived from an EMBL/GenBank/DDBJ whole genome shotgun (WGS) entry which is preliminary data.</text>
</comment>
<protein>
    <submittedName>
        <fullName evidence="3">Uncharacterized protein</fullName>
    </submittedName>
</protein>
<keyword evidence="2" id="KW-1133">Transmembrane helix</keyword>
<evidence type="ECO:0000256" key="1">
    <source>
        <dbReference type="SAM" id="MobiDB-lite"/>
    </source>
</evidence>
<accession>A0AAD5DF41</accession>
<reference evidence="3" key="1">
    <citation type="submission" date="2020-11" db="EMBL/GenBank/DDBJ databases">
        <title>Chlorella ohadii genome sequencing and assembly.</title>
        <authorList>
            <person name="Murik O."/>
            <person name="Treves H."/>
            <person name="Kedem I."/>
            <person name="Shotland Y."/>
            <person name="Kaplan A."/>
        </authorList>
    </citation>
    <scope>NUCLEOTIDE SEQUENCE</scope>
    <source>
        <strain evidence="3">1</strain>
    </source>
</reference>